<reference evidence="1" key="1">
    <citation type="submission" date="2021-06" db="EMBL/GenBank/DDBJ databases">
        <authorList>
            <person name="Kallberg Y."/>
            <person name="Tangrot J."/>
            <person name="Rosling A."/>
        </authorList>
    </citation>
    <scope>NUCLEOTIDE SEQUENCE</scope>
    <source>
        <strain evidence="1">UK204</strain>
    </source>
</reference>
<sequence>MSIDVSIGLITKDAIESNWILTGSLKKFNSLAALIIFEVMNSEFDPSTLG</sequence>
<keyword evidence="2" id="KW-1185">Reference proteome</keyword>
<name>A0A9N9I370_9GLOM</name>
<dbReference type="AlphaFoldDB" id="A0A9N9I370"/>
<proteinExistence type="predicted"/>
<evidence type="ECO:0000313" key="1">
    <source>
        <dbReference type="EMBL" id="CAG8718475.1"/>
    </source>
</evidence>
<accession>A0A9N9I370</accession>
<feature type="non-terminal residue" evidence="1">
    <location>
        <position position="50"/>
    </location>
</feature>
<protein>
    <submittedName>
        <fullName evidence="1">8172_t:CDS:1</fullName>
    </submittedName>
</protein>
<comment type="caution">
    <text evidence="1">The sequence shown here is derived from an EMBL/GenBank/DDBJ whole genome shotgun (WGS) entry which is preliminary data.</text>
</comment>
<organism evidence="1 2">
    <name type="scientific">Funneliformis caledonium</name>
    <dbReference type="NCBI Taxonomy" id="1117310"/>
    <lineage>
        <taxon>Eukaryota</taxon>
        <taxon>Fungi</taxon>
        <taxon>Fungi incertae sedis</taxon>
        <taxon>Mucoromycota</taxon>
        <taxon>Glomeromycotina</taxon>
        <taxon>Glomeromycetes</taxon>
        <taxon>Glomerales</taxon>
        <taxon>Glomeraceae</taxon>
        <taxon>Funneliformis</taxon>
    </lineage>
</organism>
<evidence type="ECO:0000313" key="2">
    <source>
        <dbReference type="Proteomes" id="UP000789570"/>
    </source>
</evidence>
<dbReference type="Proteomes" id="UP000789570">
    <property type="component" value="Unassembled WGS sequence"/>
</dbReference>
<gene>
    <name evidence="1" type="ORF">FCALED_LOCUS14277</name>
</gene>
<dbReference type="EMBL" id="CAJVPQ010009855">
    <property type="protein sequence ID" value="CAG8718475.1"/>
    <property type="molecule type" value="Genomic_DNA"/>
</dbReference>